<dbReference type="Pfam" id="PF20434">
    <property type="entry name" value="BD-FAE"/>
    <property type="match status" value="1"/>
</dbReference>
<gene>
    <name evidence="4" type="ORF">ACFOEB_04725</name>
</gene>
<dbReference type="RefSeq" id="WP_382414770.1">
    <property type="nucleotide sequence ID" value="NZ_AP031500.1"/>
</dbReference>
<feature type="domain" description="BD-FAE-like" evidence="3">
    <location>
        <begin position="82"/>
        <end position="274"/>
    </location>
</feature>
<dbReference type="PANTHER" id="PTHR48081:SF33">
    <property type="entry name" value="KYNURENINE FORMAMIDASE"/>
    <property type="match status" value="1"/>
</dbReference>
<dbReference type="GO" id="GO:0016787">
    <property type="term" value="F:hydrolase activity"/>
    <property type="evidence" value="ECO:0007669"/>
    <property type="project" value="UniProtKB-KW"/>
</dbReference>
<evidence type="ECO:0000313" key="5">
    <source>
        <dbReference type="Proteomes" id="UP001595548"/>
    </source>
</evidence>
<organism evidence="4 5">
    <name type="scientific">Gilvimarinus japonicus</name>
    <dbReference type="NCBI Taxonomy" id="1796469"/>
    <lineage>
        <taxon>Bacteria</taxon>
        <taxon>Pseudomonadati</taxon>
        <taxon>Pseudomonadota</taxon>
        <taxon>Gammaproteobacteria</taxon>
        <taxon>Cellvibrionales</taxon>
        <taxon>Cellvibrionaceae</taxon>
        <taxon>Gilvimarinus</taxon>
    </lineage>
</organism>
<evidence type="ECO:0000256" key="1">
    <source>
        <dbReference type="ARBA" id="ARBA00022801"/>
    </source>
</evidence>
<name>A0ABV7HKT7_9GAMM</name>
<evidence type="ECO:0000313" key="4">
    <source>
        <dbReference type="EMBL" id="MFC3154499.1"/>
    </source>
</evidence>
<dbReference type="SUPFAM" id="SSF53474">
    <property type="entry name" value="alpha/beta-Hydrolases"/>
    <property type="match status" value="1"/>
</dbReference>
<dbReference type="EMBL" id="JBHRTL010000004">
    <property type="protein sequence ID" value="MFC3154499.1"/>
    <property type="molecule type" value="Genomic_DNA"/>
</dbReference>
<accession>A0ABV7HKT7</accession>
<comment type="caution">
    <text evidence="4">The sequence shown here is derived from an EMBL/GenBank/DDBJ whole genome shotgun (WGS) entry which is preliminary data.</text>
</comment>
<feature type="region of interest" description="Disordered" evidence="2">
    <location>
        <begin position="41"/>
        <end position="60"/>
    </location>
</feature>
<keyword evidence="1 4" id="KW-0378">Hydrolase</keyword>
<dbReference type="PANTHER" id="PTHR48081">
    <property type="entry name" value="AB HYDROLASE SUPERFAMILY PROTEIN C4A8.06C"/>
    <property type="match status" value="1"/>
</dbReference>
<reference evidence="5" key="1">
    <citation type="journal article" date="2019" name="Int. J. Syst. Evol. Microbiol.">
        <title>The Global Catalogue of Microorganisms (GCM) 10K type strain sequencing project: providing services to taxonomists for standard genome sequencing and annotation.</title>
        <authorList>
            <consortium name="The Broad Institute Genomics Platform"/>
            <consortium name="The Broad Institute Genome Sequencing Center for Infectious Disease"/>
            <person name="Wu L."/>
            <person name="Ma J."/>
        </authorList>
    </citation>
    <scope>NUCLEOTIDE SEQUENCE [LARGE SCALE GENOMIC DNA]</scope>
    <source>
        <strain evidence="5">KCTC 52141</strain>
    </source>
</reference>
<dbReference type="InterPro" id="IPR050300">
    <property type="entry name" value="GDXG_lipolytic_enzyme"/>
</dbReference>
<dbReference type="InterPro" id="IPR049492">
    <property type="entry name" value="BD-FAE-like_dom"/>
</dbReference>
<protein>
    <submittedName>
        <fullName evidence="4">Alpha/beta hydrolase family protein</fullName>
        <ecNumber evidence="4">3.4.-.-</ecNumber>
    </submittedName>
</protein>
<proteinExistence type="predicted"/>
<dbReference type="Proteomes" id="UP001595548">
    <property type="component" value="Unassembled WGS sequence"/>
</dbReference>
<dbReference type="InterPro" id="IPR029058">
    <property type="entry name" value="AB_hydrolase_fold"/>
</dbReference>
<dbReference type="Gene3D" id="3.40.50.1820">
    <property type="entry name" value="alpha/beta hydrolase"/>
    <property type="match status" value="1"/>
</dbReference>
<keyword evidence="5" id="KW-1185">Reference proteome</keyword>
<feature type="compositionally biased region" description="Low complexity" evidence="2">
    <location>
        <begin position="41"/>
        <end position="54"/>
    </location>
</feature>
<evidence type="ECO:0000259" key="3">
    <source>
        <dbReference type="Pfam" id="PF20434"/>
    </source>
</evidence>
<evidence type="ECO:0000256" key="2">
    <source>
        <dbReference type="SAM" id="MobiDB-lite"/>
    </source>
</evidence>
<sequence>MLNDKMTQQSKSARCGRVFTICVLLFVLLCNAGCGGSNSGASDSHSSASASQSSVPAPDLGEAPAIEQERIAWGENPTQFADLYRPTEHSGLLPVIIMVHGGCWSAAYGLEFQADLARTMAERGFAVWNIEYRRLGNGGEWPVMFTDVAAAADYLPSIAEAYQLDTGAVTVIGHSAGGHLALWLASRGQIPPGNVLYKPSPLAVEGVISLAGIGDLTSRACGESARTIVNQRAINPEQYQARLAIASPIEMLPTGVSSLLLSGSRDSIVPSNLADAYVDAAQLAGDNSEHMVIAGADHFDLIDPMFMDITLLEDTLNGFIAP</sequence>
<dbReference type="EC" id="3.4.-.-" evidence="4"/>